<dbReference type="AlphaFoldDB" id="A0A139AQX8"/>
<accession>A0A139AQX8</accession>
<dbReference type="STRING" id="1344416.A0A139AQX8"/>
<evidence type="ECO:0000259" key="3">
    <source>
        <dbReference type="Pfam" id="PF25909"/>
    </source>
</evidence>
<feature type="compositionally biased region" description="Low complexity" evidence="2">
    <location>
        <begin position="66"/>
        <end position="80"/>
    </location>
</feature>
<protein>
    <recommendedName>
        <fullName evidence="3">AHC1-like C2H2 zinc-finger domain-containing protein</fullName>
    </recommendedName>
</protein>
<dbReference type="Proteomes" id="UP000070544">
    <property type="component" value="Unassembled WGS sequence"/>
</dbReference>
<gene>
    <name evidence="4" type="ORF">M427DRAFT_179729</name>
</gene>
<evidence type="ECO:0000256" key="1">
    <source>
        <dbReference type="SAM" id="Coils"/>
    </source>
</evidence>
<feature type="coiled-coil region" evidence="1">
    <location>
        <begin position="277"/>
        <end position="304"/>
    </location>
</feature>
<feature type="compositionally biased region" description="Gly residues" evidence="2">
    <location>
        <begin position="45"/>
        <end position="55"/>
    </location>
</feature>
<name>A0A139AQX8_GONPJ</name>
<organism evidence="4 5">
    <name type="scientific">Gonapodya prolifera (strain JEL478)</name>
    <name type="common">Monoblepharis prolifera</name>
    <dbReference type="NCBI Taxonomy" id="1344416"/>
    <lineage>
        <taxon>Eukaryota</taxon>
        <taxon>Fungi</taxon>
        <taxon>Fungi incertae sedis</taxon>
        <taxon>Chytridiomycota</taxon>
        <taxon>Chytridiomycota incertae sedis</taxon>
        <taxon>Monoblepharidomycetes</taxon>
        <taxon>Monoblepharidales</taxon>
        <taxon>Gonapodyaceae</taxon>
        <taxon>Gonapodya</taxon>
    </lineage>
</organism>
<feature type="compositionally biased region" description="Pro residues" evidence="2">
    <location>
        <begin position="147"/>
        <end position="172"/>
    </location>
</feature>
<keyword evidence="1" id="KW-0175">Coiled coil</keyword>
<evidence type="ECO:0000313" key="5">
    <source>
        <dbReference type="Proteomes" id="UP000070544"/>
    </source>
</evidence>
<dbReference type="Pfam" id="PF25909">
    <property type="entry name" value="zf-C2H2_AHC1"/>
    <property type="match status" value="1"/>
</dbReference>
<feature type="domain" description="AHC1-like C2H2 zinc-finger" evidence="3">
    <location>
        <begin position="427"/>
        <end position="475"/>
    </location>
</feature>
<dbReference type="InterPro" id="IPR058706">
    <property type="entry name" value="zf-C2H2_AHC1-like"/>
</dbReference>
<evidence type="ECO:0000256" key="2">
    <source>
        <dbReference type="SAM" id="MobiDB-lite"/>
    </source>
</evidence>
<dbReference type="EMBL" id="KQ965740">
    <property type="protein sequence ID" value="KXS18923.1"/>
    <property type="molecule type" value="Genomic_DNA"/>
</dbReference>
<feature type="compositionally biased region" description="Polar residues" evidence="2">
    <location>
        <begin position="186"/>
        <end position="195"/>
    </location>
</feature>
<feature type="region of interest" description="Disordered" evidence="2">
    <location>
        <begin position="486"/>
        <end position="515"/>
    </location>
</feature>
<keyword evidence="5" id="KW-1185">Reference proteome</keyword>
<dbReference type="OrthoDB" id="2156647at2759"/>
<reference evidence="4 5" key="1">
    <citation type="journal article" date="2015" name="Genome Biol. Evol.">
        <title>Phylogenomic analyses indicate that early fungi evolved digesting cell walls of algal ancestors of land plants.</title>
        <authorList>
            <person name="Chang Y."/>
            <person name="Wang S."/>
            <person name="Sekimoto S."/>
            <person name="Aerts A.L."/>
            <person name="Choi C."/>
            <person name="Clum A."/>
            <person name="LaButti K.M."/>
            <person name="Lindquist E.A."/>
            <person name="Yee Ngan C."/>
            <person name="Ohm R.A."/>
            <person name="Salamov A.A."/>
            <person name="Grigoriev I.V."/>
            <person name="Spatafora J.W."/>
            <person name="Berbee M.L."/>
        </authorList>
    </citation>
    <scope>NUCLEOTIDE SEQUENCE [LARGE SCALE GENOMIC DNA]</scope>
    <source>
        <strain evidence="4 5">JEL478</strain>
    </source>
</reference>
<feature type="region of interest" description="Disordered" evidence="2">
    <location>
        <begin position="357"/>
        <end position="380"/>
    </location>
</feature>
<proteinExistence type="predicted"/>
<evidence type="ECO:0000313" key="4">
    <source>
        <dbReference type="EMBL" id="KXS18923.1"/>
    </source>
</evidence>
<feature type="compositionally biased region" description="Polar residues" evidence="2">
    <location>
        <begin position="202"/>
        <end position="238"/>
    </location>
</feature>
<sequence>MQSSSSPNRSGLAALDWAAQAISNGQMEWKPKGNPAVPQSPLGSHGQGAGLGVSGQGQVEWGAQGQRHAQVHSQAQAQAQGDKTGAAQGAEWGVQGGREWAAVGGEGVPHELTNGYRGLAPGQEWLKKAAVGAGGPDWSHQHRLPPSSAPPRNPNQAPPTSPPTSSVAPPPTTGGADHAGPIAPQRTATAVSASSPIRPDGQVSSPTTFQHAQNGSASLAQNGDIHTQPGSTTGTVSAGRTVPSVPSGPRPPLRLPRDPSKVPTVRTLLTRELDTDLYAKMRERAEIRKELERAEEVLRRMAAMGISGGAGLQSQGGASQYQGQGQAAVYPSGNGYGYGGYGGLTYAYTPGQSAQGQSAQQPYGYPGAAKVQSQGHGSQQQGYQAQVPIGGYPDASQLYAATEPGRRDSRGPEYASAGAAGGAQVATTPLYVRRDDRYYAVSCPQCGRADFTNMQGFVNHGRMTHNMTYGSHEEAMRLGGKEVDESEVPIGHPCRKRNTKTPFSIQGVLDRGRKG</sequence>
<feature type="region of interest" description="Disordered" evidence="2">
    <location>
        <begin position="23"/>
        <end position="260"/>
    </location>
</feature>